<name>A0A395MMD3_9HYPO</name>
<feature type="compositionally biased region" description="Basic residues" evidence="1">
    <location>
        <begin position="17"/>
        <end position="29"/>
    </location>
</feature>
<evidence type="ECO:0000313" key="3">
    <source>
        <dbReference type="EMBL" id="RFN48937.1"/>
    </source>
</evidence>
<dbReference type="Gene3D" id="1.20.5.170">
    <property type="match status" value="1"/>
</dbReference>
<gene>
    <name evidence="3" type="ORF">FIE12Z_6784</name>
</gene>
<organism evidence="3 4">
    <name type="scientific">Fusarium flagelliforme</name>
    <dbReference type="NCBI Taxonomy" id="2675880"/>
    <lineage>
        <taxon>Eukaryota</taxon>
        <taxon>Fungi</taxon>
        <taxon>Dikarya</taxon>
        <taxon>Ascomycota</taxon>
        <taxon>Pezizomycotina</taxon>
        <taxon>Sordariomycetes</taxon>
        <taxon>Hypocreomycetidae</taxon>
        <taxon>Hypocreales</taxon>
        <taxon>Nectriaceae</taxon>
        <taxon>Fusarium</taxon>
        <taxon>Fusarium incarnatum-equiseti species complex</taxon>
    </lineage>
</organism>
<feature type="domain" description="BZIP" evidence="2">
    <location>
        <begin position="15"/>
        <end position="29"/>
    </location>
</feature>
<reference evidence="3 4" key="1">
    <citation type="journal article" date="2018" name="PLoS Pathog.">
        <title>Evolution of structural diversity of trichothecenes, a family of toxins produced by plant pathogenic and entomopathogenic fungi.</title>
        <authorList>
            <person name="Proctor R.H."/>
            <person name="McCormick S.P."/>
            <person name="Kim H.S."/>
            <person name="Cardoza R.E."/>
            <person name="Stanley A.M."/>
            <person name="Lindo L."/>
            <person name="Kelly A."/>
            <person name="Brown D.W."/>
            <person name="Lee T."/>
            <person name="Vaughan M.M."/>
            <person name="Alexander N.J."/>
            <person name="Busman M."/>
            <person name="Gutierrez S."/>
        </authorList>
    </citation>
    <scope>NUCLEOTIDE SEQUENCE [LARGE SCALE GENOMIC DNA]</scope>
    <source>
        <strain evidence="3 4">NRRL 13405</strain>
    </source>
</reference>
<sequence length="406" mass="44854">MTPNSYGSNESASERRARNRAAQKKHRQKKQETDETRWHRITHLEGIIERMSTVVVDLTDRLLQHDIVQEHPGMMSTIQGAITDVLNLANEAGDPMEGSKVRKARGRNVERSCISPKQGDVASAESLPDITITRTSYSPAVESGQHDVVIDPALAQIPPTHEPPTALVEDAETPLPLAPTLYSQGNYTACTILQELGPILWSSSQPSLSPNSFISRLTYTCFNVGCLVLSKSIEAPIPLSEEYRMFGSTLRYRDRDEMIFRMKWLLGPGTNELQLLAELPWGGRWWDQEFSSTELCNYATSAAMIDSSAPRFLSAVGVEKQLMALGARLVDKETIELASSGLAILSETRQEPTCAQPDSWSFVNLFPSETSRPTIYPPRLLGPGFPRQALRKAIEASVVTRSNSGG</sequence>
<dbReference type="InterPro" id="IPR046347">
    <property type="entry name" value="bZIP_sf"/>
</dbReference>
<comment type="caution">
    <text evidence="3">The sequence shown here is derived from an EMBL/GenBank/DDBJ whole genome shotgun (WGS) entry which is preliminary data.</text>
</comment>
<dbReference type="Proteomes" id="UP000265631">
    <property type="component" value="Unassembled WGS sequence"/>
</dbReference>
<dbReference type="GO" id="GO:0003700">
    <property type="term" value="F:DNA-binding transcription factor activity"/>
    <property type="evidence" value="ECO:0007669"/>
    <property type="project" value="InterPro"/>
</dbReference>
<keyword evidence="4" id="KW-1185">Reference proteome</keyword>
<dbReference type="SUPFAM" id="SSF57959">
    <property type="entry name" value="Leucine zipper domain"/>
    <property type="match status" value="1"/>
</dbReference>
<evidence type="ECO:0000256" key="1">
    <source>
        <dbReference type="SAM" id="MobiDB-lite"/>
    </source>
</evidence>
<dbReference type="EMBL" id="PXXK01000191">
    <property type="protein sequence ID" value="RFN48937.1"/>
    <property type="molecule type" value="Genomic_DNA"/>
</dbReference>
<proteinExistence type="predicted"/>
<protein>
    <recommendedName>
        <fullName evidence="2">BZIP domain-containing protein</fullName>
    </recommendedName>
</protein>
<dbReference type="PANTHER" id="PTHR40618">
    <property type="entry name" value="B-ZIP TRANSCRIPTION FACTOR (EUROFUNG)-RELATED"/>
    <property type="match status" value="1"/>
</dbReference>
<dbReference type="CDD" id="cd14688">
    <property type="entry name" value="bZIP_YAP"/>
    <property type="match status" value="1"/>
</dbReference>
<dbReference type="PANTHER" id="PTHR40618:SF1">
    <property type="entry name" value="B-ZIP TRANSCRIPTION FACTOR (EUROFUNG)"/>
    <property type="match status" value="1"/>
</dbReference>
<evidence type="ECO:0000259" key="2">
    <source>
        <dbReference type="PROSITE" id="PS00036"/>
    </source>
</evidence>
<evidence type="ECO:0000313" key="4">
    <source>
        <dbReference type="Proteomes" id="UP000265631"/>
    </source>
</evidence>
<feature type="region of interest" description="Disordered" evidence="1">
    <location>
        <begin position="1"/>
        <end position="37"/>
    </location>
</feature>
<dbReference type="PROSITE" id="PS00036">
    <property type="entry name" value="BZIP_BASIC"/>
    <property type="match status" value="1"/>
</dbReference>
<dbReference type="InterPro" id="IPR004827">
    <property type="entry name" value="bZIP"/>
</dbReference>
<dbReference type="AlphaFoldDB" id="A0A395MMD3"/>
<accession>A0A395MMD3</accession>